<evidence type="ECO:0000256" key="5">
    <source>
        <dbReference type="SAM" id="MobiDB-lite"/>
    </source>
</evidence>
<evidence type="ECO:0000313" key="7">
    <source>
        <dbReference type="EMBL" id="APT92437.1"/>
    </source>
</evidence>
<dbReference type="Pfam" id="PF04228">
    <property type="entry name" value="Zn_peptidase"/>
    <property type="match status" value="1"/>
</dbReference>
<feature type="compositionally biased region" description="Polar residues" evidence="5">
    <location>
        <begin position="55"/>
        <end position="64"/>
    </location>
</feature>
<comment type="subcellular location">
    <subcellularLocation>
        <location evidence="1">Membrane</location>
        <topology evidence="1">Single-pass membrane protein</topology>
    </subcellularLocation>
</comment>
<organism evidence="7 8">
    <name type="scientific">Corynebacterium phocae</name>
    <dbReference type="NCBI Taxonomy" id="161895"/>
    <lineage>
        <taxon>Bacteria</taxon>
        <taxon>Bacillati</taxon>
        <taxon>Actinomycetota</taxon>
        <taxon>Actinomycetes</taxon>
        <taxon>Mycobacteriales</taxon>
        <taxon>Corynebacteriaceae</taxon>
        <taxon>Corynebacterium</taxon>
    </lineage>
</organism>
<dbReference type="GO" id="GO:0006508">
    <property type="term" value="P:proteolysis"/>
    <property type="evidence" value="ECO:0007669"/>
    <property type="project" value="UniProtKB-KW"/>
</dbReference>
<evidence type="ECO:0000256" key="2">
    <source>
        <dbReference type="ARBA" id="ARBA00022692"/>
    </source>
</evidence>
<evidence type="ECO:0000256" key="6">
    <source>
        <dbReference type="SAM" id="Phobius"/>
    </source>
</evidence>
<keyword evidence="7" id="KW-0378">Hydrolase</keyword>
<feature type="region of interest" description="Disordered" evidence="5">
    <location>
        <begin position="52"/>
        <end position="83"/>
    </location>
</feature>
<dbReference type="InterPro" id="IPR007343">
    <property type="entry name" value="Uncharacterised_pept_Zn_put"/>
</dbReference>
<keyword evidence="8" id="KW-1185">Reference proteome</keyword>
<keyword evidence="3 6" id="KW-1133">Transmembrane helix</keyword>
<accession>A0A1L7D2Z0</accession>
<dbReference type="STRING" id="161895.CPHO_05560"/>
<evidence type="ECO:0000313" key="8">
    <source>
        <dbReference type="Proteomes" id="UP000185491"/>
    </source>
</evidence>
<feature type="region of interest" description="Disordered" evidence="5">
    <location>
        <begin position="261"/>
        <end position="280"/>
    </location>
</feature>
<keyword evidence="4 6" id="KW-0472">Membrane</keyword>
<dbReference type="GO" id="GO:0008237">
    <property type="term" value="F:metallopeptidase activity"/>
    <property type="evidence" value="ECO:0007669"/>
    <property type="project" value="UniProtKB-KW"/>
</dbReference>
<feature type="transmembrane region" description="Helical" evidence="6">
    <location>
        <begin position="25"/>
        <end position="44"/>
    </location>
</feature>
<dbReference type="GO" id="GO:0016020">
    <property type="term" value="C:membrane"/>
    <property type="evidence" value="ECO:0007669"/>
    <property type="project" value="UniProtKB-SubCell"/>
</dbReference>
<keyword evidence="7" id="KW-0645">Protease</keyword>
<proteinExistence type="predicted"/>
<keyword evidence="7" id="KW-0482">Metalloprotease</keyword>
<evidence type="ECO:0000256" key="4">
    <source>
        <dbReference type="ARBA" id="ARBA00023136"/>
    </source>
</evidence>
<feature type="compositionally biased region" description="Basic and acidic residues" evidence="5">
    <location>
        <begin position="1"/>
        <end position="11"/>
    </location>
</feature>
<reference evidence="7 8" key="1">
    <citation type="submission" date="2014-08" db="EMBL/GenBank/DDBJ databases">
        <title>Complete genome sequence of Corynebacterium phocae M408/89/1(T)(=DSM 44612(T)), isolated from the common seal (Phoca vitulina).</title>
        <authorList>
            <person name="Ruckert C."/>
            <person name="Albersmeier A."/>
            <person name="Winkler A."/>
            <person name="Kalinowski J."/>
        </authorList>
    </citation>
    <scope>NUCLEOTIDE SEQUENCE [LARGE SCALE GENOMIC DNA]</scope>
    <source>
        <strain evidence="7 8">M408/89/1</strain>
    </source>
</reference>
<keyword evidence="2 6" id="KW-0812">Transmembrane</keyword>
<protein>
    <submittedName>
        <fullName evidence="7">Metalloprotease</fullName>
    </submittedName>
</protein>
<feature type="region of interest" description="Disordered" evidence="5">
    <location>
        <begin position="1"/>
        <end position="25"/>
    </location>
</feature>
<dbReference type="Proteomes" id="UP000185491">
    <property type="component" value="Chromosome"/>
</dbReference>
<gene>
    <name evidence="7" type="ORF">CPHO_05560</name>
</gene>
<dbReference type="SUPFAM" id="SSF55486">
    <property type="entry name" value="Metalloproteases ('zincins'), catalytic domain"/>
    <property type="match status" value="1"/>
</dbReference>
<dbReference type="KEGG" id="cpho:CPHO_05560"/>
<name>A0A1L7D2Z0_9CORY</name>
<dbReference type="PANTHER" id="PTHR30168:SF0">
    <property type="entry name" value="INNER MEMBRANE PROTEIN"/>
    <property type="match status" value="1"/>
</dbReference>
<evidence type="ECO:0000256" key="1">
    <source>
        <dbReference type="ARBA" id="ARBA00004167"/>
    </source>
</evidence>
<dbReference type="PANTHER" id="PTHR30168">
    <property type="entry name" value="PUTATIVE MEMBRANE PROTEIN YPFJ"/>
    <property type="match status" value="1"/>
</dbReference>
<dbReference type="EMBL" id="CP009249">
    <property type="protein sequence ID" value="APT92437.1"/>
    <property type="molecule type" value="Genomic_DNA"/>
</dbReference>
<dbReference type="OrthoDB" id="9774900at2"/>
<dbReference type="RefSeq" id="WP_075733914.1">
    <property type="nucleotide sequence ID" value="NZ_CP009249.1"/>
</dbReference>
<dbReference type="AlphaFoldDB" id="A0A1L7D2Z0"/>
<evidence type="ECO:0000256" key="3">
    <source>
        <dbReference type="ARBA" id="ARBA00022989"/>
    </source>
</evidence>
<sequence length="311" mass="33053">MTFRSDADLSGKRASSGRGGGRGKTLAAGGGLGTLVMVGLFLLMGGNPGDLGQILGQQPGQTQVEPARDPAAGRSSGGTGEGEDAFAHCQTPEDGNKYDDCRVMYAAISVDRMWAELLPQQAGIDYVEPGRVIFDGAVQTGCGTASASTGPFYCPVDQSAYFDTSFFDQLRRFGADNAPLAQMYIVAHEFGHHVQNLEGTLGLSNYNDPGADSNAVKIELQADCYAEIWAHYADKGDNAMLQTITNEQAQDAIDAARAVGDDNIQQRSGGQVRPDTWTHGSSQQRAEAFLTGYGHGTMSTCDFLERGVYNN</sequence>